<dbReference type="EMBL" id="CP001577">
    <property type="protein sequence ID" value="ACO70618.1"/>
    <property type="molecule type" value="Genomic_DNA"/>
</dbReference>
<dbReference type="RefSeq" id="XP_002509360.1">
    <property type="nucleotide sequence ID" value="XM_002509314.1"/>
</dbReference>
<organism evidence="4 5">
    <name type="scientific">Micromonas commoda (strain RCC299 / NOUM17 / CCMP2709)</name>
    <name type="common">Picoplanktonic green alga</name>
    <dbReference type="NCBI Taxonomy" id="296587"/>
    <lineage>
        <taxon>Eukaryota</taxon>
        <taxon>Viridiplantae</taxon>
        <taxon>Chlorophyta</taxon>
        <taxon>Mamiellophyceae</taxon>
        <taxon>Mamiellales</taxon>
        <taxon>Mamiellaceae</taxon>
        <taxon>Micromonas</taxon>
    </lineage>
</organism>
<name>C1FJL3_MICCC</name>
<keyword evidence="3" id="KW-0812">Transmembrane</keyword>
<evidence type="ECO:0000256" key="1">
    <source>
        <dbReference type="ARBA" id="ARBA00022581"/>
    </source>
</evidence>
<keyword evidence="3" id="KW-1133">Transmembrane helix</keyword>
<protein>
    <submittedName>
        <fullName evidence="4">Uncharacterized protein</fullName>
    </submittedName>
</protein>
<evidence type="ECO:0000313" key="5">
    <source>
        <dbReference type="Proteomes" id="UP000002009"/>
    </source>
</evidence>
<proteinExistence type="predicted"/>
<dbReference type="KEGG" id="mis:MICPUN_62947"/>
<keyword evidence="1" id="KW-0945">Host-virus interaction</keyword>
<accession>C1FJL3</accession>
<feature type="region of interest" description="Disordered" evidence="2">
    <location>
        <begin position="165"/>
        <end position="302"/>
    </location>
</feature>
<dbReference type="PRINTS" id="PR01217">
    <property type="entry name" value="PRICHEXTENSN"/>
</dbReference>
<feature type="compositionally biased region" description="Basic and acidic residues" evidence="2">
    <location>
        <begin position="282"/>
        <end position="294"/>
    </location>
</feature>
<feature type="region of interest" description="Disordered" evidence="2">
    <location>
        <begin position="69"/>
        <end position="115"/>
    </location>
</feature>
<dbReference type="PANTHER" id="PTHR13037">
    <property type="entry name" value="FORMIN"/>
    <property type="match status" value="1"/>
</dbReference>
<feature type="compositionally biased region" description="Acidic residues" evidence="2">
    <location>
        <begin position="165"/>
        <end position="179"/>
    </location>
</feature>
<dbReference type="OMA" id="CATWFST"/>
<dbReference type="AlphaFoldDB" id="C1FJL3"/>
<feature type="compositionally biased region" description="Pro residues" evidence="2">
    <location>
        <begin position="212"/>
        <end position="279"/>
    </location>
</feature>
<dbReference type="Proteomes" id="UP000002009">
    <property type="component" value="Chromosome 12"/>
</dbReference>
<gene>
    <name evidence="4" type="ORF">MICPUN_62947</name>
</gene>
<evidence type="ECO:0000256" key="2">
    <source>
        <dbReference type="SAM" id="MobiDB-lite"/>
    </source>
</evidence>
<dbReference type="GeneID" id="8247996"/>
<dbReference type="eggNOG" id="ENOG502QQEE">
    <property type="taxonomic scope" value="Eukaryota"/>
</dbReference>
<dbReference type="PANTHER" id="PTHR13037:SF24">
    <property type="entry name" value="POLYCOMB PROTEIN PCL-RELATED"/>
    <property type="match status" value="1"/>
</dbReference>
<evidence type="ECO:0000256" key="3">
    <source>
        <dbReference type="SAM" id="Phobius"/>
    </source>
</evidence>
<dbReference type="InParanoid" id="C1FJL3"/>
<keyword evidence="5" id="KW-1185">Reference proteome</keyword>
<evidence type="ECO:0000313" key="4">
    <source>
        <dbReference type="EMBL" id="ACO70618.1"/>
    </source>
</evidence>
<dbReference type="STRING" id="296587.C1FJL3"/>
<feature type="compositionally biased region" description="Low complexity" evidence="2">
    <location>
        <begin position="185"/>
        <end position="211"/>
    </location>
</feature>
<feature type="transmembrane region" description="Helical" evidence="3">
    <location>
        <begin position="120"/>
        <end position="137"/>
    </location>
</feature>
<reference evidence="4 5" key="1">
    <citation type="journal article" date="2009" name="Science">
        <title>Green evolution and dynamic adaptations revealed by genomes of the marine picoeukaryotes Micromonas.</title>
        <authorList>
            <person name="Worden A.Z."/>
            <person name="Lee J.H."/>
            <person name="Mock T."/>
            <person name="Rouze P."/>
            <person name="Simmons M.P."/>
            <person name="Aerts A.L."/>
            <person name="Allen A.E."/>
            <person name="Cuvelier M.L."/>
            <person name="Derelle E."/>
            <person name="Everett M.V."/>
            <person name="Foulon E."/>
            <person name="Grimwood J."/>
            <person name="Gundlach H."/>
            <person name="Henrissat B."/>
            <person name="Napoli C."/>
            <person name="McDonald S.M."/>
            <person name="Parker M.S."/>
            <person name="Rombauts S."/>
            <person name="Salamov A."/>
            <person name="Von Dassow P."/>
            <person name="Badger J.H."/>
            <person name="Coutinho P.M."/>
            <person name="Demir E."/>
            <person name="Dubchak I."/>
            <person name="Gentemann C."/>
            <person name="Eikrem W."/>
            <person name="Gready J.E."/>
            <person name="John U."/>
            <person name="Lanier W."/>
            <person name="Lindquist E.A."/>
            <person name="Lucas S."/>
            <person name="Mayer K.F."/>
            <person name="Moreau H."/>
            <person name="Not F."/>
            <person name="Otillar R."/>
            <person name="Panaud O."/>
            <person name="Pangilinan J."/>
            <person name="Paulsen I."/>
            <person name="Piegu B."/>
            <person name="Poliakov A."/>
            <person name="Robbens S."/>
            <person name="Schmutz J."/>
            <person name="Toulza E."/>
            <person name="Wyss T."/>
            <person name="Zelensky A."/>
            <person name="Zhou K."/>
            <person name="Armbrust E.V."/>
            <person name="Bhattacharya D."/>
            <person name="Goodenough U.W."/>
            <person name="Van de Peer Y."/>
            <person name="Grigoriev I.V."/>
        </authorList>
    </citation>
    <scope>NUCLEOTIDE SEQUENCE [LARGE SCALE GENOMIC DNA]</scope>
    <source>
        <strain evidence="5">RCC299 / NOUM17</strain>
    </source>
</reference>
<keyword evidence="3" id="KW-0472">Membrane</keyword>
<sequence>MGSMFNKSGRQMVLMAHGDTSYDDPGSGLCVPRKLTVTGRDGFCRKFEPRNGPRKHSCEVLSKSLVSPRAEITSRHARAPRAASSDSATHSTVVMPPSPGARDPPRARNGARAQPRTRRLVASGFYAFLLLALTALAPRVSALALGEDEGPFGIADDRRILIDVDFDPNDYPEPYDDEGTPPFSPLSAPGPSSSPTGALAPAAAPAAAPSAAPTPTPTPTPSPSPPPPSPSPPPPSPSPPPPSPSPPPPSPSPPPPSPSPPPPSPSPPPPAADTPPPTPEQVEEKKAAADEKKAKATATRDTVLQSIPDEKLKEKAKLLADAAISGAPVRKMTATLTATTPDDACATWFSTAGLSPDSGACVASVAPPAANTRRRLLLSLRGSRNLRRNLAQTTSAAYDVDVFFDSTTIDVAKLDDAVASLTQSGVAVEYVQEVDPVQELKTIPGVDASAVEDFAVDAKEAEAATREYEQAAAAAPPPGVLIKGPVVSPAGGRARFAFGCVAAVAAHALLLAA</sequence>